<evidence type="ECO:0000256" key="1">
    <source>
        <dbReference type="SAM" id="Phobius"/>
    </source>
</evidence>
<sequence length="72" mass="8724">MYKILFLSQLEDYIWVFSLLLLFVGIAVLVWRSEREEWEQHIVSTAGSNRQEKITSAKYVEKHLQKKKKKRR</sequence>
<keyword evidence="1" id="KW-1133">Transmembrane helix</keyword>
<feature type="transmembrane region" description="Helical" evidence="1">
    <location>
        <begin position="13"/>
        <end position="31"/>
    </location>
</feature>
<gene>
    <name evidence="3" type="ORF">MM415A01130_0023</name>
    <name evidence="2" type="ORF">MM415B00340_0014</name>
</gene>
<dbReference type="EMBL" id="MT141558">
    <property type="protein sequence ID" value="QJA66630.1"/>
    <property type="molecule type" value="Genomic_DNA"/>
</dbReference>
<keyword evidence="1" id="KW-0812">Transmembrane</keyword>
<proteinExistence type="predicted"/>
<dbReference type="EMBL" id="MT142321">
    <property type="protein sequence ID" value="QJA78131.1"/>
    <property type="molecule type" value="Genomic_DNA"/>
</dbReference>
<dbReference type="AlphaFoldDB" id="A0A6M3J9U7"/>
<name>A0A6M3J9U7_9ZZZZ</name>
<protein>
    <submittedName>
        <fullName evidence="2">Uncharacterized protein</fullName>
    </submittedName>
</protein>
<organism evidence="2">
    <name type="scientific">viral metagenome</name>
    <dbReference type="NCBI Taxonomy" id="1070528"/>
    <lineage>
        <taxon>unclassified sequences</taxon>
        <taxon>metagenomes</taxon>
        <taxon>organismal metagenomes</taxon>
    </lineage>
</organism>
<evidence type="ECO:0000313" key="2">
    <source>
        <dbReference type="EMBL" id="QJA66630.1"/>
    </source>
</evidence>
<accession>A0A6M3J9U7</accession>
<evidence type="ECO:0000313" key="3">
    <source>
        <dbReference type="EMBL" id="QJA78131.1"/>
    </source>
</evidence>
<keyword evidence="1" id="KW-0472">Membrane</keyword>
<reference evidence="2" key="1">
    <citation type="submission" date="2020-03" db="EMBL/GenBank/DDBJ databases">
        <title>The deep terrestrial virosphere.</title>
        <authorList>
            <person name="Holmfeldt K."/>
            <person name="Nilsson E."/>
            <person name="Simone D."/>
            <person name="Lopez-Fernandez M."/>
            <person name="Wu X."/>
            <person name="de Brujin I."/>
            <person name="Lundin D."/>
            <person name="Andersson A."/>
            <person name="Bertilsson S."/>
            <person name="Dopson M."/>
        </authorList>
    </citation>
    <scope>NUCLEOTIDE SEQUENCE</scope>
    <source>
        <strain evidence="3">MM415A01130</strain>
        <strain evidence="2">MM415B00340</strain>
    </source>
</reference>